<evidence type="ECO:0000256" key="5">
    <source>
        <dbReference type="PROSITE-ProRule" id="PRU00175"/>
    </source>
</evidence>
<dbReference type="GO" id="GO:0061630">
    <property type="term" value="F:ubiquitin protein ligase activity"/>
    <property type="evidence" value="ECO:0007669"/>
    <property type="project" value="TreeGrafter"/>
</dbReference>
<dbReference type="Proteomes" id="UP000663828">
    <property type="component" value="Unassembled WGS sequence"/>
</dbReference>
<dbReference type="GO" id="GO:0043027">
    <property type="term" value="F:cysteine-type endopeptidase inhibitor activity involved in apoptotic process"/>
    <property type="evidence" value="ECO:0007669"/>
    <property type="project" value="TreeGrafter"/>
</dbReference>
<sequence length="573" mass="64600">MSRLSANVCSKSLLNNKKCKLMRDLCLQLNKKQGVHSNIAMRAAGFSYTGDADTARCDTCALEVSNWTLNMKPFTIHAQRSPKCEFVRSMQPSDITTLSPIHATIQCTSSLPSHDEDRPSKRQKIDPPLASMCSNTWVETETLKEIRRRTFSHWPKRSSPSVEHMIEAGFFSCNIGDRVICIYCNIICQQWMQYTDDPREVHRILSPQCPYVTGILTQASTSSIPILNDKSNEKAALDIDNITQFGHIVTANACHASYKEVHKRYASFEQWSSSSTPSVDDLVNAGFFYSGTGSQVTCFYCNGSLQNWGSTDNPKVEHARWFPHCAYVRQLCGTKLYRDIRRAQQDYKEHAEANKLNGSNQMTTVAADKKKSNTIDEVTLARFVAARLDLPCSQRLLDQNFKLSIIKRCWEDQLRLKNNDFDSEIDLFIACTILQKQIQYIDGQKDKILVPSVALRKVDERGQTENLQTKQTTAELAVEKASNSISAEMTASFDKKSEFADRNSSKLDEIKSDSTTKNVVPKKSDPCVLCLTEEKCLAFMPCGHVATCVPCGHSLRSCPMCRTETKAFLRVYL</sequence>
<keyword evidence="3 5" id="KW-0863">Zinc-finger</keyword>
<dbReference type="GO" id="GO:0043066">
    <property type="term" value="P:negative regulation of apoptotic process"/>
    <property type="evidence" value="ECO:0007669"/>
    <property type="project" value="TreeGrafter"/>
</dbReference>
<dbReference type="Pfam" id="PF00653">
    <property type="entry name" value="BIR"/>
    <property type="match status" value="3"/>
</dbReference>
<dbReference type="AlphaFoldDB" id="A0A814D8X3"/>
<dbReference type="GO" id="GO:0031398">
    <property type="term" value="P:positive regulation of protein ubiquitination"/>
    <property type="evidence" value="ECO:0007669"/>
    <property type="project" value="TreeGrafter"/>
</dbReference>
<dbReference type="EMBL" id="CAJNOR010000568">
    <property type="protein sequence ID" value="CAF0949916.1"/>
    <property type="molecule type" value="Genomic_DNA"/>
</dbReference>
<dbReference type="PROSITE" id="PS50143">
    <property type="entry name" value="BIR_REPEAT_2"/>
    <property type="match status" value="3"/>
</dbReference>
<protein>
    <recommendedName>
        <fullName evidence="6">RING-type domain-containing protein</fullName>
    </recommendedName>
</protein>
<dbReference type="GO" id="GO:0008270">
    <property type="term" value="F:zinc ion binding"/>
    <property type="evidence" value="ECO:0007669"/>
    <property type="project" value="UniProtKB-KW"/>
</dbReference>
<evidence type="ECO:0000256" key="1">
    <source>
        <dbReference type="ARBA" id="ARBA00006672"/>
    </source>
</evidence>
<evidence type="ECO:0000256" key="4">
    <source>
        <dbReference type="ARBA" id="ARBA00022833"/>
    </source>
</evidence>
<reference evidence="7" key="1">
    <citation type="submission" date="2021-02" db="EMBL/GenBank/DDBJ databases">
        <authorList>
            <person name="Nowell W R."/>
        </authorList>
    </citation>
    <scope>NUCLEOTIDE SEQUENCE</scope>
</reference>
<dbReference type="PROSITE" id="PS50089">
    <property type="entry name" value="ZF_RING_2"/>
    <property type="match status" value="1"/>
</dbReference>
<evidence type="ECO:0000313" key="8">
    <source>
        <dbReference type="Proteomes" id="UP000663828"/>
    </source>
</evidence>
<comment type="caution">
    <text evidence="7">The sequence shown here is derived from an EMBL/GenBank/DDBJ whole genome shotgun (WGS) entry which is preliminary data.</text>
</comment>
<dbReference type="PANTHER" id="PTHR10044:SF139">
    <property type="entry name" value="DEATH-ASSOCIATED INHIBITOR OF APOPTOSIS 2"/>
    <property type="match status" value="1"/>
</dbReference>
<accession>A0A814D8X3</accession>
<dbReference type="InterPro" id="IPR013083">
    <property type="entry name" value="Znf_RING/FYVE/PHD"/>
</dbReference>
<evidence type="ECO:0000313" key="7">
    <source>
        <dbReference type="EMBL" id="CAF0949916.1"/>
    </source>
</evidence>
<dbReference type="Pfam" id="PF13920">
    <property type="entry name" value="zf-C3HC4_3"/>
    <property type="match status" value="1"/>
</dbReference>
<dbReference type="InterPro" id="IPR001841">
    <property type="entry name" value="Znf_RING"/>
</dbReference>
<dbReference type="CDD" id="cd00022">
    <property type="entry name" value="BIR"/>
    <property type="match status" value="2"/>
</dbReference>
<organism evidence="7 8">
    <name type="scientific">Adineta ricciae</name>
    <name type="common">Rotifer</name>
    <dbReference type="NCBI Taxonomy" id="249248"/>
    <lineage>
        <taxon>Eukaryota</taxon>
        <taxon>Metazoa</taxon>
        <taxon>Spiralia</taxon>
        <taxon>Gnathifera</taxon>
        <taxon>Rotifera</taxon>
        <taxon>Eurotatoria</taxon>
        <taxon>Bdelloidea</taxon>
        <taxon>Adinetida</taxon>
        <taxon>Adinetidae</taxon>
        <taxon>Adineta</taxon>
    </lineage>
</organism>
<keyword evidence="8" id="KW-1185">Reference proteome</keyword>
<keyword evidence="4" id="KW-0862">Zinc</keyword>
<comment type="similarity">
    <text evidence="1">Belongs to the IAP family.</text>
</comment>
<dbReference type="FunFam" id="1.10.1170.10:FF:000002">
    <property type="entry name" value="Baculoviral IAP repeat containing 7"/>
    <property type="match status" value="1"/>
</dbReference>
<dbReference type="Gene3D" id="1.10.1170.10">
    <property type="entry name" value="Inhibitor Of Apoptosis Protein (2mihbC-IAP-1), Chain A"/>
    <property type="match status" value="3"/>
</dbReference>
<name>A0A814D8X3_ADIRI</name>
<dbReference type="InterPro" id="IPR001370">
    <property type="entry name" value="BIR_rpt"/>
</dbReference>
<dbReference type="Gene3D" id="3.30.40.10">
    <property type="entry name" value="Zinc/RING finger domain, C3HC4 (zinc finger)"/>
    <property type="match status" value="1"/>
</dbReference>
<feature type="domain" description="RING-type" evidence="6">
    <location>
        <begin position="527"/>
        <end position="562"/>
    </location>
</feature>
<dbReference type="GO" id="GO:0005737">
    <property type="term" value="C:cytoplasm"/>
    <property type="evidence" value="ECO:0007669"/>
    <property type="project" value="TreeGrafter"/>
</dbReference>
<dbReference type="SUPFAM" id="SSF57924">
    <property type="entry name" value="Inhibitor of apoptosis (IAP) repeat"/>
    <property type="match status" value="3"/>
</dbReference>
<dbReference type="InterPro" id="IPR050784">
    <property type="entry name" value="IAP"/>
</dbReference>
<dbReference type="GO" id="GO:0051726">
    <property type="term" value="P:regulation of cell cycle"/>
    <property type="evidence" value="ECO:0007669"/>
    <property type="project" value="TreeGrafter"/>
</dbReference>
<dbReference type="SMART" id="SM00238">
    <property type="entry name" value="BIR"/>
    <property type="match status" value="3"/>
</dbReference>
<evidence type="ECO:0000256" key="3">
    <source>
        <dbReference type="ARBA" id="ARBA00022771"/>
    </source>
</evidence>
<evidence type="ECO:0000259" key="6">
    <source>
        <dbReference type="PROSITE" id="PS50089"/>
    </source>
</evidence>
<proteinExistence type="inferred from homology"/>
<dbReference type="PANTHER" id="PTHR10044">
    <property type="entry name" value="INHIBITOR OF APOPTOSIS"/>
    <property type="match status" value="1"/>
</dbReference>
<gene>
    <name evidence="7" type="ORF">XAT740_LOCUS10605</name>
</gene>
<dbReference type="PROSITE" id="PS01282">
    <property type="entry name" value="BIR_REPEAT_1"/>
    <property type="match status" value="1"/>
</dbReference>
<dbReference type="GO" id="GO:0005634">
    <property type="term" value="C:nucleus"/>
    <property type="evidence" value="ECO:0007669"/>
    <property type="project" value="TreeGrafter"/>
</dbReference>
<keyword evidence="2" id="KW-0479">Metal-binding</keyword>
<evidence type="ECO:0000256" key="2">
    <source>
        <dbReference type="ARBA" id="ARBA00022723"/>
    </source>
</evidence>